<feature type="domain" description="Polysaccharide lyase 14" evidence="1">
    <location>
        <begin position="79"/>
        <end position="272"/>
    </location>
</feature>
<evidence type="ECO:0000313" key="3">
    <source>
        <dbReference type="Proteomes" id="UP000003704"/>
    </source>
</evidence>
<reference evidence="2 3" key="1">
    <citation type="journal article" date="2012" name="J. Bacteriol.">
        <title>Genome Sequence of n-Alkane-Degrading Hydrocarboniphaga effusa Strain AP103T (ATCC BAA-332T).</title>
        <authorList>
            <person name="Chang H.K."/>
            <person name="Zylstra G.J."/>
            <person name="Chae J.C."/>
        </authorList>
    </citation>
    <scope>NUCLEOTIDE SEQUENCE [LARGE SCALE GENOMIC DNA]</scope>
    <source>
        <strain evidence="2 3">AP103</strain>
    </source>
</reference>
<dbReference type="PROSITE" id="PS51257">
    <property type="entry name" value="PROKAR_LIPOPROTEIN"/>
    <property type="match status" value="1"/>
</dbReference>
<organism evidence="2 3">
    <name type="scientific">Hydrocarboniphaga effusa AP103</name>
    <dbReference type="NCBI Taxonomy" id="1172194"/>
    <lineage>
        <taxon>Bacteria</taxon>
        <taxon>Pseudomonadati</taxon>
        <taxon>Pseudomonadota</taxon>
        <taxon>Gammaproteobacteria</taxon>
        <taxon>Nevskiales</taxon>
        <taxon>Nevskiaceae</taxon>
        <taxon>Hydrocarboniphaga</taxon>
    </lineage>
</organism>
<dbReference type="Gene3D" id="2.60.120.200">
    <property type="match status" value="1"/>
</dbReference>
<dbReference type="STRING" id="1172194.WQQ_32300"/>
<sequence>MRFEKIRAGLRMSDKALRGVAIALLSFHAASQACDGAPSAALQMGASRNGTELAGLWRAAGFERLWGVAENLSLVAGEPPVLRLRYPAGSYAPSATDAPRGGAGFLAPLLKSQAASTTRACLHYEIRVPEGFRYAKGGKLPGLYGGDAPSGGQSAGEGGFSMRLMWRAQGALEAYAYVAGLKPGSSIGRGSASLATGRWTAIDLEISLNDPQQANGSLRLSVDGRLAIERQDLRYRDSAAIGIDGLMFSSFFGGDDPGWASPVDQAIEFRDFVLYRQ</sequence>
<comment type="caution">
    <text evidence="2">The sequence shown here is derived from an EMBL/GenBank/DDBJ whole genome shotgun (WGS) entry which is preliminary data.</text>
</comment>
<keyword evidence="3" id="KW-1185">Reference proteome</keyword>
<dbReference type="InterPro" id="IPR048958">
    <property type="entry name" value="Polysacc_lyase_14"/>
</dbReference>
<gene>
    <name evidence="2" type="ORF">WQQ_32300</name>
</gene>
<name>I8T7C7_9GAMM</name>
<accession>I8T7C7</accession>
<dbReference type="PANTHER" id="PTHR40124:SF1">
    <property type="entry name" value="DISAGGREGATASE RELATED REPEAT PROTEIN"/>
    <property type="match status" value="1"/>
</dbReference>
<evidence type="ECO:0000259" key="1">
    <source>
        <dbReference type="Pfam" id="PF21294"/>
    </source>
</evidence>
<proteinExistence type="predicted"/>
<dbReference type="AlphaFoldDB" id="I8T7C7"/>
<dbReference type="PATRIC" id="fig|1172194.4.peg.3131"/>
<protein>
    <recommendedName>
        <fullName evidence="1">Polysaccharide lyase 14 domain-containing protein</fullName>
    </recommendedName>
</protein>
<dbReference type="EMBL" id="AKGD01000002">
    <property type="protein sequence ID" value="EIT69648.1"/>
    <property type="molecule type" value="Genomic_DNA"/>
</dbReference>
<dbReference type="Pfam" id="PF21294">
    <property type="entry name" value="Polysacc_lyase_14"/>
    <property type="match status" value="1"/>
</dbReference>
<dbReference type="PANTHER" id="PTHR40124">
    <property type="match status" value="1"/>
</dbReference>
<evidence type="ECO:0000313" key="2">
    <source>
        <dbReference type="EMBL" id="EIT69648.1"/>
    </source>
</evidence>
<dbReference type="Proteomes" id="UP000003704">
    <property type="component" value="Unassembled WGS sequence"/>
</dbReference>